<evidence type="ECO:0000256" key="1">
    <source>
        <dbReference type="SAM" id="MobiDB-lite"/>
    </source>
</evidence>
<dbReference type="PANTHER" id="PTHR33266">
    <property type="entry name" value="CHROMOSOME 15, WHOLE GENOME SHOTGUN SEQUENCE"/>
    <property type="match status" value="1"/>
</dbReference>
<feature type="compositionally biased region" description="Polar residues" evidence="1">
    <location>
        <begin position="79"/>
        <end position="91"/>
    </location>
</feature>
<feature type="compositionally biased region" description="Polar residues" evidence="1">
    <location>
        <begin position="932"/>
        <end position="942"/>
    </location>
</feature>
<evidence type="ECO:0000313" key="3">
    <source>
        <dbReference type="Proteomes" id="UP000324022"/>
    </source>
</evidence>
<sequence>MSSTLEAEFLAVADRDIIQPVATATAAANAAVDHAPPSVAVQAYQRLIQTLHARLDRLPRLNLVANAIQQLEQLSQQAKYSHRPTTPTRSVHSLPLPQHATPRTTRAISDARHIPSKLGKLWTPILQACNAMVESIRDQFDNMTIDDIIDLCAKRIHRSKASLTPHFINLQYFTLTDDELRLGLHQDAFRNIVADLLRNNVLITPDEKLCYLLGQLSLTPIAQAQRPDPYEQSLRQNLVEAFHHQYRGDAHRRFLEFVIKVNQTLFESKPAKHQPYYKGTAVIQSSGTGKTRMILELGRIAPLLFMCIRPQTGTARTGYPLGDTAIMNLVQSNFMPDEANQHNRSNTISNDEKAAILLAAWFHTLASKLEQQSHPKPKFDLLVKLNTFGTCHRHNQRQLFFQQVQTQATTWAKDAPIAGDYNNIFSHYLNPQVHRLSHQMHLIHEYLAAIHADTRRSTPVFVALDECVELPPGLLDSIERAWAHLKQLENSQHAERQASKAKDKDQPKIVCFWLVLISTNSSAAHLIRPQSEHTSARDKNAVPLPTFCGVGFDVLRMELPPLVMAQDAATTRFVQKYGRPLWISLVPENFWVIAVSKLLGTTNFVRGHRTICFNVLASRLALQYVPTRGSDNRLFGEQATFARNAVDRHMRILDCVDGDAILHVSSPSEPVLAIASLLSMMPTHTESLADVPVPLQTAVNRYGSILETVADTCLGSADIDILKGIQGELMVRLLLMTAWDAVKMSVERSHFADSEDLSAKATRFLAPVHLESILQGLVRFDPTTWRTVQGQIDAVCQLVCQRWPSMTNTNVRAWVHFTHFDILDVKLGQLSPEYLWYCWKRGVAIQMAHPQHGIDGIIPVFVGDLKQPFDQNHVQEHHGLESEAQADSDTLGARLMTYVAWEAKNRRKTSPDLAYQAAQKPAHAGPTLKFEASSQPAQTGGSTLKRRRSTTEPDDVAPLTDRGILTILADVGAKTKPGRVQRIKDTGSLQLWIRGLDPPNYPCLDELEIRSAVIKFGNDVVQRADYDVYNQMPNPMDLDVVHVSDIDLTATSAPNSAAITDHNQDGERLSSLSSLSLQVEDEEMLTS</sequence>
<evidence type="ECO:0000313" key="2">
    <source>
        <dbReference type="EMBL" id="SPO30187.1"/>
    </source>
</evidence>
<proteinExistence type="predicted"/>
<keyword evidence="3" id="KW-1185">Reference proteome</keyword>
<dbReference type="Proteomes" id="UP000324022">
    <property type="component" value="Unassembled WGS sequence"/>
</dbReference>
<accession>A0A5C3EKC9</accession>
<organism evidence="2 3">
    <name type="scientific">Ustilago trichophora</name>
    <dbReference type="NCBI Taxonomy" id="86804"/>
    <lineage>
        <taxon>Eukaryota</taxon>
        <taxon>Fungi</taxon>
        <taxon>Dikarya</taxon>
        <taxon>Basidiomycota</taxon>
        <taxon>Ustilaginomycotina</taxon>
        <taxon>Ustilaginomycetes</taxon>
        <taxon>Ustilaginales</taxon>
        <taxon>Ustilaginaceae</taxon>
        <taxon>Ustilago</taxon>
    </lineage>
</organism>
<name>A0A5C3EKC9_9BASI</name>
<feature type="region of interest" description="Disordered" evidence="1">
    <location>
        <begin position="79"/>
        <end position="104"/>
    </location>
</feature>
<dbReference type="AlphaFoldDB" id="A0A5C3EKC9"/>
<gene>
    <name evidence="2" type="ORF">UTRI_06026</name>
</gene>
<reference evidence="2 3" key="1">
    <citation type="submission" date="2018-03" db="EMBL/GenBank/DDBJ databases">
        <authorList>
            <person name="Guldener U."/>
        </authorList>
    </citation>
    <scope>NUCLEOTIDE SEQUENCE [LARGE SCALE GENOMIC DNA]</scope>
    <source>
        <strain evidence="2 3">NBRC100155</strain>
    </source>
</reference>
<feature type="region of interest" description="Disordered" evidence="1">
    <location>
        <begin position="924"/>
        <end position="957"/>
    </location>
</feature>
<dbReference type="PANTHER" id="PTHR33266:SF1">
    <property type="entry name" value="F-BOX DOMAIN-CONTAINING PROTEIN"/>
    <property type="match status" value="1"/>
</dbReference>
<protein>
    <submittedName>
        <fullName evidence="2">Uncharacterized protein</fullName>
    </submittedName>
</protein>
<dbReference type="EMBL" id="OOIN01000031">
    <property type="protein sequence ID" value="SPO30187.1"/>
    <property type="molecule type" value="Genomic_DNA"/>
</dbReference>
<dbReference type="OrthoDB" id="2556301at2759"/>